<organism evidence="1">
    <name type="scientific">marine metagenome</name>
    <dbReference type="NCBI Taxonomy" id="408172"/>
    <lineage>
        <taxon>unclassified sequences</taxon>
        <taxon>metagenomes</taxon>
        <taxon>ecological metagenomes</taxon>
    </lineage>
</organism>
<dbReference type="EMBL" id="UINC01170546">
    <property type="protein sequence ID" value="SVD74643.1"/>
    <property type="molecule type" value="Genomic_DNA"/>
</dbReference>
<protein>
    <submittedName>
        <fullName evidence="1">Uncharacterized protein</fullName>
    </submittedName>
</protein>
<sequence length="39" mass="4828">MLKTSKEENSGIEEKRNRQNLKKLFFFLDRQMIINKREN</sequence>
<proteinExistence type="predicted"/>
<dbReference type="AlphaFoldDB" id="A0A382XUI0"/>
<accession>A0A382XUI0</accession>
<name>A0A382XUI0_9ZZZZ</name>
<evidence type="ECO:0000313" key="1">
    <source>
        <dbReference type="EMBL" id="SVD74643.1"/>
    </source>
</evidence>
<reference evidence="1" key="1">
    <citation type="submission" date="2018-05" db="EMBL/GenBank/DDBJ databases">
        <authorList>
            <person name="Lanie J.A."/>
            <person name="Ng W.-L."/>
            <person name="Kazmierczak K.M."/>
            <person name="Andrzejewski T.M."/>
            <person name="Davidsen T.M."/>
            <person name="Wayne K.J."/>
            <person name="Tettelin H."/>
            <person name="Glass J.I."/>
            <person name="Rusch D."/>
            <person name="Podicherti R."/>
            <person name="Tsui H.-C.T."/>
            <person name="Winkler M.E."/>
        </authorList>
    </citation>
    <scope>NUCLEOTIDE SEQUENCE</scope>
</reference>
<gene>
    <name evidence="1" type="ORF">METZ01_LOCUS427497</name>
</gene>